<evidence type="ECO:0000313" key="1">
    <source>
        <dbReference type="EMBL" id="PBK03828.1"/>
    </source>
</evidence>
<dbReference type="Proteomes" id="UP000242313">
    <property type="component" value="Unassembled WGS sequence"/>
</dbReference>
<keyword evidence="2" id="KW-1185">Reference proteome</keyword>
<accession>A0A2A3MG90</accession>
<dbReference type="EMBL" id="NTMR01000016">
    <property type="protein sequence ID" value="PBK03828.1"/>
    <property type="molecule type" value="Genomic_DNA"/>
</dbReference>
<organism evidence="1 2">
    <name type="scientific">Pseudomonas abyssi</name>
    <dbReference type="NCBI Taxonomy" id="170540"/>
    <lineage>
        <taxon>Bacteria</taxon>
        <taxon>Pseudomonadati</taxon>
        <taxon>Pseudomonadota</taxon>
        <taxon>Gammaproteobacteria</taxon>
        <taxon>Pseudomonadales</taxon>
        <taxon>Pseudomonadaceae</taxon>
        <taxon>Pseudomonas</taxon>
    </lineage>
</organism>
<comment type="caution">
    <text evidence="1">The sequence shown here is derived from an EMBL/GenBank/DDBJ whole genome shotgun (WGS) entry which is preliminary data.</text>
</comment>
<name>A0A2A3MG90_9PSED</name>
<gene>
    <name evidence="1" type="ORF">CNQ84_13120</name>
</gene>
<reference evidence="1 2" key="1">
    <citation type="submission" date="2017-09" db="EMBL/GenBank/DDBJ databases">
        <title>Pseudomonas abyssi sp. nov. isolated from Abyssopelagic Water.</title>
        <authorList>
            <person name="Wei Y."/>
        </authorList>
    </citation>
    <scope>NUCLEOTIDE SEQUENCE [LARGE SCALE GENOMIC DNA]</scope>
    <source>
        <strain evidence="1 2">MT5</strain>
    </source>
</reference>
<dbReference type="AlphaFoldDB" id="A0A2A3MG90"/>
<evidence type="ECO:0000313" key="2">
    <source>
        <dbReference type="Proteomes" id="UP000242313"/>
    </source>
</evidence>
<dbReference type="RefSeq" id="WP_096005305.1">
    <property type="nucleotide sequence ID" value="NZ_NTMR01000016.1"/>
</dbReference>
<proteinExistence type="predicted"/>
<protein>
    <submittedName>
        <fullName evidence="1">Uncharacterized protein</fullName>
    </submittedName>
</protein>
<sequence>MEIVTLVEVSLNRIGTAQGAGGAFSSSNSRVVFAEAEDAEIETVRDLVIKVAEEHGETGELDGLKYEPGYGEGAIIFNIQGKNVFYSQAYATCDVFPALKSGGRYFRLQEVQTTSRYR</sequence>